<dbReference type="Gene3D" id="2.130.10.30">
    <property type="entry name" value="Regulator of chromosome condensation 1/beta-lactamase-inhibitor protein II"/>
    <property type="match status" value="1"/>
</dbReference>
<evidence type="ECO:0000256" key="2">
    <source>
        <dbReference type="PROSITE-ProRule" id="PRU00235"/>
    </source>
</evidence>
<protein>
    <submittedName>
        <fullName evidence="4">Uncharacterized protein</fullName>
    </submittedName>
</protein>
<keyword evidence="1" id="KW-0677">Repeat</keyword>
<dbReference type="PANTHER" id="PTHR22870:SF408">
    <property type="entry name" value="OS09G0560450 PROTEIN"/>
    <property type="match status" value="1"/>
</dbReference>
<feature type="repeat" description="RCC1" evidence="2">
    <location>
        <begin position="255"/>
        <end position="307"/>
    </location>
</feature>
<dbReference type="InParanoid" id="D7FWC8"/>
<feature type="repeat" description="RCC1" evidence="2">
    <location>
        <begin position="362"/>
        <end position="421"/>
    </location>
</feature>
<dbReference type="InterPro" id="IPR051210">
    <property type="entry name" value="Ub_ligase/GEF_domain"/>
</dbReference>
<proteinExistence type="predicted"/>
<organism evidence="4 5">
    <name type="scientific">Ectocarpus siliculosus</name>
    <name type="common">Brown alga</name>
    <name type="synonym">Conferva siliculosa</name>
    <dbReference type="NCBI Taxonomy" id="2880"/>
    <lineage>
        <taxon>Eukaryota</taxon>
        <taxon>Sar</taxon>
        <taxon>Stramenopiles</taxon>
        <taxon>Ochrophyta</taxon>
        <taxon>PX clade</taxon>
        <taxon>Phaeophyceae</taxon>
        <taxon>Ectocarpales</taxon>
        <taxon>Ectocarpaceae</taxon>
        <taxon>Ectocarpus</taxon>
    </lineage>
</organism>
<name>D7FWC8_ECTSI</name>
<reference evidence="4 5" key="1">
    <citation type="journal article" date="2010" name="Nature">
        <title>The Ectocarpus genome and the independent evolution of multicellularity in brown algae.</title>
        <authorList>
            <person name="Cock J.M."/>
            <person name="Sterck L."/>
            <person name="Rouze P."/>
            <person name="Scornet D."/>
            <person name="Allen A.E."/>
            <person name="Amoutzias G."/>
            <person name="Anthouard V."/>
            <person name="Artiguenave F."/>
            <person name="Aury J.M."/>
            <person name="Badger J.H."/>
            <person name="Beszteri B."/>
            <person name="Billiau K."/>
            <person name="Bonnet E."/>
            <person name="Bothwell J.H."/>
            <person name="Bowler C."/>
            <person name="Boyen C."/>
            <person name="Brownlee C."/>
            <person name="Carrano C.J."/>
            <person name="Charrier B."/>
            <person name="Cho G.Y."/>
            <person name="Coelho S.M."/>
            <person name="Collen J."/>
            <person name="Corre E."/>
            <person name="Da Silva C."/>
            <person name="Delage L."/>
            <person name="Delaroque N."/>
            <person name="Dittami S.M."/>
            <person name="Doulbeau S."/>
            <person name="Elias M."/>
            <person name="Farnham G."/>
            <person name="Gachon C.M."/>
            <person name="Gschloessl B."/>
            <person name="Heesch S."/>
            <person name="Jabbari K."/>
            <person name="Jubin C."/>
            <person name="Kawai H."/>
            <person name="Kimura K."/>
            <person name="Kloareg B."/>
            <person name="Kupper F.C."/>
            <person name="Lang D."/>
            <person name="Le Bail A."/>
            <person name="Leblanc C."/>
            <person name="Lerouge P."/>
            <person name="Lohr M."/>
            <person name="Lopez P.J."/>
            <person name="Martens C."/>
            <person name="Maumus F."/>
            <person name="Michel G."/>
            <person name="Miranda-Saavedra D."/>
            <person name="Morales J."/>
            <person name="Moreau H."/>
            <person name="Motomura T."/>
            <person name="Nagasato C."/>
            <person name="Napoli C.A."/>
            <person name="Nelson D.R."/>
            <person name="Nyvall-Collen P."/>
            <person name="Peters A.F."/>
            <person name="Pommier C."/>
            <person name="Potin P."/>
            <person name="Poulain J."/>
            <person name="Quesneville H."/>
            <person name="Read B."/>
            <person name="Rensing S.A."/>
            <person name="Ritter A."/>
            <person name="Rousvoal S."/>
            <person name="Samanta M."/>
            <person name="Samson G."/>
            <person name="Schroeder D.C."/>
            <person name="Segurens B."/>
            <person name="Strittmatter M."/>
            <person name="Tonon T."/>
            <person name="Tregear J.W."/>
            <person name="Valentin K."/>
            <person name="von Dassow P."/>
            <person name="Yamagishi T."/>
            <person name="Van de Peer Y."/>
            <person name="Wincker P."/>
        </authorList>
    </citation>
    <scope>NUCLEOTIDE SEQUENCE [LARGE SCALE GENOMIC DNA]</scope>
    <source>
        <strain evidence="5">Ec32 / CCAP1310/4</strain>
    </source>
</reference>
<feature type="region of interest" description="Disordered" evidence="3">
    <location>
        <begin position="1"/>
        <end position="52"/>
    </location>
</feature>
<sequence length="470" mass="49207">MASEDRPGDIQRQQSNWADEIKQRDHPTTRDDETAGTSANAEGQAGGGELSDLIRTVSTIESQVGSLEEAMDPRGSLTELAGAYGRQGYESLGSMLGQARTATSEVAERVQASGGSAAEMVVGGRPLTRTATLEDVINEADEREEVHRRQQQQQDAAESGGGRGFGDGGDDSAMREARPANDERGIPGVADGGGFGGDHPGGRHSETLSTMTAATATEGQGSDGGTVALASPMEVEASATSAGAPQDQVAGEGGVGVFSFGRGDLGALLHSDDADHSAKEGPVVVKNHRSVLQVSTSLFHTMAVTASGEILGCGQNDEGQVRPDLLTEAFLPRPSLVEPVLSHRITQVACGLYHTVCATASGMAMSWGGNESGQLGHSGEITRTVRPMVVQVTGAGQSWSSRRRASRVACGDLFTLILTSRAEYFRAVLYPFGVIPHVYWVSISTLFRTLSSFIPLVFIPLSSLSPHLST</sequence>
<keyword evidence="5" id="KW-1185">Reference proteome</keyword>
<evidence type="ECO:0000256" key="1">
    <source>
        <dbReference type="ARBA" id="ARBA00022737"/>
    </source>
</evidence>
<dbReference type="PANTHER" id="PTHR22870">
    <property type="entry name" value="REGULATOR OF CHROMOSOME CONDENSATION"/>
    <property type="match status" value="1"/>
</dbReference>
<gene>
    <name evidence="4" type="ORF">Esi_0302_0018</name>
</gene>
<dbReference type="AlphaFoldDB" id="D7FWC8"/>
<accession>D7FWC8</accession>
<dbReference type="InterPro" id="IPR000408">
    <property type="entry name" value="Reg_chr_condens"/>
</dbReference>
<evidence type="ECO:0000256" key="3">
    <source>
        <dbReference type="SAM" id="MobiDB-lite"/>
    </source>
</evidence>
<evidence type="ECO:0000313" key="5">
    <source>
        <dbReference type="Proteomes" id="UP000002630"/>
    </source>
</evidence>
<dbReference type="PROSITE" id="PS50012">
    <property type="entry name" value="RCC1_3"/>
    <property type="match status" value="3"/>
</dbReference>
<dbReference type="OrthoDB" id="5370059at2759"/>
<dbReference type="InterPro" id="IPR009091">
    <property type="entry name" value="RCC1/BLIP-II"/>
</dbReference>
<dbReference type="SUPFAM" id="SSF50985">
    <property type="entry name" value="RCC1/BLIP-II"/>
    <property type="match status" value="1"/>
</dbReference>
<feature type="compositionally biased region" description="Basic and acidic residues" evidence="3">
    <location>
        <begin position="172"/>
        <end position="185"/>
    </location>
</feature>
<evidence type="ECO:0000313" key="4">
    <source>
        <dbReference type="EMBL" id="CBJ32016.1"/>
    </source>
</evidence>
<feature type="repeat" description="RCC1" evidence="2">
    <location>
        <begin position="308"/>
        <end position="361"/>
    </location>
</feature>
<dbReference type="STRING" id="2880.D7FWC8"/>
<dbReference type="eggNOG" id="KOG0941">
    <property type="taxonomic scope" value="Eukaryota"/>
</dbReference>
<dbReference type="Pfam" id="PF13540">
    <property type="entry name" value="RCC1_2"/>
    <property type="match status" value="2"/>
</dbReference>
<feature type="compositionally biased region" description="Gly residues" evidence="3">
    <location>
        <begin position="190"/>
        <end position="199"/>
    </location>
</feature>
<feature type="compositionally biased region" description="Basic and acidic residues" evidence="3">
    <location>
        <begin position="19"/>
        <end position="33"/>
    </location>
</feature>
<dbReference type="EMBL" id="FN649760">
    <property type="protein sequence ID" value="CBJ32016.1"/>
    <property type="molecule type" value="Genomic_DNA"/>
</dbReference>
<dbReference type="Proteomes" id="UP000002630">
    <property type="component" value="Unassembled WGS sequence"/>
</dbReference>
<feature type="region of interest" description="Disordered" evidence="3">
    <location>
        <begin position="142"/>
        <end position="206"/>
    </location>
</feature>